<dbReference type="InterPro" id="IPR047794">
    <property type="entry name" value="C45_proenzyme-like"/>
</dbReference>
<dbReference type="PANTHER" id="PTHR34180:SF1">
    <property type="entry name" value="BETA-ALANYL-DOPAMINE_CARCININE HYDROLASE"/>
    <property type="match status" value="1"/>
</dbReference>
<dbReference type="AlphaFoldDB" id="A0A8B7N3G3"/>
<sequence length="390" mass="43099">MSSSEQSLGRREAIPVLYTRGSHYDVGYDIGRTFRGLIEDFLKNFTFLHQELLPAYTTQRGRQAYDATLGLLRGTYPHYLRELEGTAAGARVPFLHLMLLHVGRQMLGGGAPTQTSSKPPHGCSTVCSNYPGRPLLGHTEDALNEVMNHIYIVSAHITEDQTTSPGQAEKKARSERFTSLCYAGYLPGFCMSCNQHGLVFSVNVLFPTHVHVAKTPPYFLTRALLAAQTLQEAEDVLKDQGAGAGDGFSVNMAFTRQEGNILFHNAEVAPPLPGQNESQLSILTINTGEHFMHANKYLRLSVPEDLEYEDASSSHRHARAQACPEPDCRAALLELLSDTQDAEYPIFREGQEGVSTVTLGIFDIREGTWSLYMKNPRTSSLLVSLPINLE</sequence>
<protein>
    <submittedName>
        <fullName evidence="3">Uncharacterized protein LOC108665674 isoform X1</fullName>
    </submittedName>
</protein>
<keyword evidence="2" id="KW-1185">Reference proteome</keyword>
<dbReference type="KEGG" id="hazt:108665674"/>
<dbReference type="GeneID" id="108665674"/>
<dbReference type="InterPro" id="IPR047801">
    <property type="entry name" value="Peptidase_C45"/>
</dbReference>
<reference evidence="3" key="1">
    <citation type="submission" date="2025-08" db="UniProtKB">
        <authorList>
            <consortium name="RefSeq"/>
        </authorList>
    </citation>
    <scope>IDENTIFICATION</scope>
    <source>
        <tissue evidence="3">Whole organism</tissue>
    </source>
</reference>
<feature type="domain" description="Peptidase C45 hydrolase" evidence="1">
    <location>
        <begin position="132"/>
        <end position="377"/>
    </location>
</feature>
<gene>
    <name evidence="3" type="primary">LOC108665674</name>
</gene>
<evidence type="ECO:0000259" key="1">
    <source>
        <dbReference type="Pfam" id="PF03417"/>
    </source>
</evidence>
<dbReference type="NCBIfam" id="NF040521">
    <property type="entry name" value="C45_proenzyme"/>
    <property type="match status" value="1"/>
</dbReference>
<accession>A0A8B7N3G3</accession>
<dbReference type="OMA" id="PGFAGHC"/>
<evidence type="ECO:0000313" key="2">
    <source>
        <dbReference type="Proteomes" id="UP000694843"/>
    </source>
</evidence>
<name>A0A8B7N3G3_HYAAZ</name>
<dbReference type="PANTHER" id="PTHR34180">
    <property type="entry name" value="PEPTIDASE C45"/>
    <property type="match status" value="1"/>
</dbReference>
<organism evidence="2 3">
    <name type="scientific">Hyalella azteca</name>
    <name type="common">Amphipod</name>
    <dbReference type="NCBI Taxonomy" id="294128"/>
    <lineage>
        <taxon>Eukaryota</taxon>
        <taxon>Metazoa</taxon>
        <taxon>Ecdysozoa</taxon>
        <taxon>Arthropoda</taxon>
        <taxon>Crustacea</taxon>
        <taxon>Multicrustacea</taxon>
        <taxon>Malacostraca</taxon>
        <taxon>Eumalacostraca</taxon>
        <taxon>Peracarida</taxon>
        <taxon>Amphipoda</taxon>
        <taxon>Senticaudata</taxon>
        <taxon>Talitrida</taxon>
        <taxon>Talitroidea</taxon>
        <taxon>Hyalellidae</taxon>
        <taxon>Hyalella</taxon>
    </lineage>
</organism>
<proteinExistence type="predicted"/>
<dbReference type="InterPro" id="IPR005079">
    <property type="entry name" value="Peptidase_C45_hydrolase"/>
</dbReference>
<dbReference type="RefSeq" id="XP_018007938.1">
    <property type="nucleotide sequence ID" value="XM_018152449.2"/>
</dbReference>
<dbReference type="CTD" id="136031962"/>
<dbReference type="OrthoDB" id="189997at2759"/>
<dbReference type="Gene3D" id="3.60.60.10">
    <property type="entry name" value="Penicillin V Acylase, Chain A"/>
    <property type="match status" value="1"/>
</dbReference>
<dbReference type="Proteomes" id="UP000694843">
    <property type="component" value="Unplaced"/>
</dbReference>
<dbReference type="Pfam" id="PF03417">
    <property type="entry name" value="AAT"/>
    <property type="match status" value="1"/>
</dbReference>
<evidence type="ECO:0000313" key="3">
    <source>
        <dbReference type="RefSeq" id="XP_018007938.1"/>
    </source>
</evidence>